<dbReference type="CTD" id="9819858"/>
<proteinExistence type="predicted"/>
<dbReference type="KEGG" id="crq:GCK72_019983"/>
<dbReference type="RefSeq" id="XP_053582233.1">
    <property type="nucleotide sequence ID" value="XM_053733320.1"/>
</dbReference>
<dbReference type="AlphaFoldDB" id="A0A6A5GFE6"/>
<protein>
    <recommendedName>
        <fullName evidence="2">DUF38 domain-containing protein</fullName>
    </recommendedName>
</protein>
<dbReference type="GeneID" id="9819858"/>
<comment type="caution">
    <text evidence="1">The sequence shown here is derived from an EMBL/GenBank/DDBJ whole genome shotgun (WGS) entry which is preliminary data.</text>
</comment>
<evidence type="ECO:0000313" key="1">
    <source>
        <dbReference type="EMBL" id="KAF1753426.1"/>
    </source>
</evidence>
<reference evidence="1" key="1">
    <citation type="submission" date="2019-12" db="EMBL/GenBank/DDBJ databases">
        <title>Chromosome-level assembly of the Caenorhabditis remanei genome.</title>
        <authorList>
            <person name="Teterina A.A."/>
            <person name="Willis J.H."/>
            <person name="Phillips P.C."/>
        </authorList>
    </citation>
    <scope>NUCLEOTIDE SEQUENCE [LARGE SCALE GENOMIC DNA]</scope>
    <source>
        <strain evidence="1">PX506</strain>
        <tissue evidence="1">Whole organism</tissue>
    </source>
</reference>
<dbReference type="Proteomes" id="UP000483820">
    <property type="component" value="Chromosome V"/>
</dbReference>
<gene>
    <name evidence="1" type="ORF">GCK72_019983</name>
</gene>
<accession>A0A6A5GFE6</accession>
<organism evidence="1">
    <name type="scientific">Caenorhabditis remanei</name>
    <name type="common">Caenorhabditis vulgaris</name>
    <dbReference type="NCBI Taxonomy" id="31234"/>
    <lineage>
        <taxon>Eukaryota</taxon>
        <taxon>Metazoa</taxon>
        <taxon>Ecdysozoa</taxon>
        <taxon>Nematoda</taxon>
        <taxon>Chromadorea</taxon>
        <taxon>Rhabditida</taxon>
        <taxon>Rhabditina</taxon>
        <taxon>Rhabditomorpha</taxon>
        <taxon>Rhabditoidea</taxon>
        <taxon>Rhabditidae</taxon>
        <taxon>Peloderinae</taxon>
        <taxon>Caenorhabditis</taxon>
    </lineage>
</organism>
<dbReference type="EMBL" id="WUAV01000005">
    <property type="protein sequence ID" value="KAF1753426.1"/>
    <property type="molecule type" value="Genomic_DNA"/>
</dbReference>
<name>A0A6A5GFE6_CAERE</name>
<evidence type="ECO:0008006" key="2">
    <source>
        <dbReference type="Google" id="ProtNLM"/>
    </source>
</evidence>
<sequence>MPTNQNQKGASWAELPLSFRIGVASLLNRKLSLQLCSKEDQDVVLKSRFDLKTLAVRGHYDENANFELSRFDITSSVTAPNWRTYSNKKKLMRSSAINEFMRIFRTGSHVQELHLTRGRTMNNFLESLLNQLREEQIVNKKKLKIRVKEICWSGSILKEYTNFLNFLRYVSPSHLEKITFETHEIPMAAVKELVQTEQFESLKNIVIFATINVSLDSFLNLDSMDLTYPTLCPKDGIRLVEKYLKDPLPIDSCFNINSEQKLPESFKERMFDLMGLPNTVDARKSISRNRDFHIMKFDVNADTVFLLKIDEFSIFGVTVSKNFINGWRKDLAVFVCLRIDGYDFYDS</sequence>